<dbReference type="Proteomes" id="UP000055048">
    <property type="component" value="Unassembled WGS sequence"/>
</dbReference>
<evidence type="ECO:0000313" key="2">
    <source>
        <dbReference type="Proteomes" id="UP000055048"/>
    </source>
</evidence>
<comment type="caution">
    <text evidence="1">The sequence shown here is derived from an EMBL/GenBank/DDBJ whole genome shotgun (WGS) entry which is preliminary data.</text>
</comment>
<dbReference type="AlphaFoldDB" id="A0A0V0U497"/>
<name>A0A0V0U497_9BILA</name>
<evidence type="ECO:0000313" key="1">
    <source>
        <dbReference type="EMBL" id="KRX46081.1"/>
    </source>
</evidence>
<organism evidence="1 2">
    <name type="scientific">Trichinella murrelli</name>
    <dbReference type="NCBI Taxonomy" id="144512"/>
    <lineage>
        <taxon>Eukaryota</taxon>
        <taxon>Metazoa</taxon>
        <taxon>Ecdysozoa</taxon>
        <taxon>Nematoda</taxon>
        <taxon>Enoplea</taxon>
        <taxon>Dorylaimia</taxon>
        <taxon>Trichinellida</taxon>
        <taxon>Trichinellidae</taxon>
        <taxon>Trichinella</taxon>
    </lineage>
</organism>
<proteinExistence type="predicted"/>
<keyword evidence="2" id="KW-1185">Reference proteome</keyword>
<gene>
    <name evidence="1" type="ORF">T05_9800</name>
</gene>
<protein>
    <submittedName>
        <fullName evidence="1">Uncharacterized protein</fullName>
    </submittedName>
</protein>
<accession>A0A0V0U497</accession>
<dbReference type="OrthoDB" id="10448627at2759"/>
<dbReference type="EMBL" id="JYDJ01000064">
    <property type="protein sequence ID" value="KRX46081.1"/>
    <property type="molecule type" value="Genomic_DNA"/>
</dbReference>
<reference evidence="1 2" key="1">
    <citation type="submission" date="2015-01" db="EMBL/GenBank/DDBJ databases">
        <title>Evolution of Trichinella species and genotypes.</title>
        <authorList>
            <person name="Korhonen P.K."/>
            <person name="Edoardo P."/>
            <person name="Giuseppe L.R."/>
            <person name="Gasser R.B."/>
        </authorList>
    </citation>
    <scope>NUCLEOTIDE SEQUENCE [LARGE SCALE GENOMIC DNA]</scope>
    <source>
        <strain evidence="1">ISS417</strain>
    </source>
</reference>
<sequence>MQCDLNKQVGQTFHFRIADNVALFVKCDTLPMLKAESVARLLRLFLASFSLSGTGRHLSKNAPSTLVVVGGSIMCKIEHNKWEEANRMAKMQMMI</sequence>